<sequence length="87" mass="10225">MERNLTMVVSGIEVYPVDVTSLEDKSPVYIEFDGNSAFTSQWGIVDQKLHRTIHKDFIITFNDRCRYYGLYKDRSEKKEKKGVIVKF</sequence>
<evidence type="ECO:0000313" key="2">
    <source>
        <dbReference type="Proteomes" id="UP000001299"/>
    </source>
</evidence>
<protein>
    <submittedName>
        <fullName evidence="1">Uncharacterized protein</fullName>
    </submittedName>
</protein>
<geneLocation type="plasmid" evidence="1 2">
    <name>pCY186</name>
</geneLocation>
<evidence type="ECO:0000313" key="1">
    <source>
        <dbReference type="EMBL" id="ADL36409.1"/>
    </source>
</evidence>
<accession>E0S4S7</accession>
<keyword evidence="2" id="KW-1185">Reference proteome</keyword>
<name>E0S4S7_BUTPB</name>
<organism evidence="1 2">
    <name type="scientific">Butyrivibrio proteoclasticus (strain ATCC 51982 / DSM 14932 / B316)</name>
    <name type="common">Clostridium proteoclasticum</name>
    <dbReference type="NCBI Taxonomy" id="515622"/>
    <lineage>
        <taxon>Bacteria</taxon>
        <taxon>Bacillati</taxon>
        <taxon>Bacillota</taxon>
        <taxon>Clostridia</taxon>
        <taxon>Lachnospirales</taxon>
        <taxon>Lachnospiraceae</taxon>
        <taxon>Butyrivibrio</taxon>
    </lineage>
</organism>
<dbReference type="RefSeq" id="WP_013283057.1">
    <property type="nucleotide sequence ID" value="NC_014390.1"/>
</dbReference>
<dbReference type="Proteomes" id="UP000001299">
    <property type="component" value="Plasmid pCY186"/>
</dbReference>
<dbReference type="EMBL" id="CP001813">
    <property type="protein sequence ID" value="ADL36409.1"/>
    <property type="molecule type" value="Genomic_DNA"/>
</dbReference>
<dbReference type="KEGG" id="bpb:bpr_IV044"/>
<proteinExistence type="predicted"/>
<reference evidence="1 2" key="1">
    <citation type="journal article" date="2010" name="PLoS ONE">
        <title>The glycobiome of the rumen bacterium Butyrivibrio proteoclasticus B316(T) highlights adaptation to a polysaccharide-rich environment.</title>
        <authorList>
            <person name="Kelly W.J."/>
            <person name="Leahy S.C."/>
            <person name="Altermann E."/>
            <person name="Yeoman C.J."/>
            <person name="Dunne J.C."/>
            <person name="Kong Z."/>
            <person name="Pacheco D.M."/>
            <person name="Li D."/>
            <person name="Noel S.J."/>
            <person name="Moon C.D."/>
            <person name="Cookson A.L."/>
            <person name="Attwood G.T."/>
        </authorList>
    </citation>
    <scope>NUCLEOTIDE SEQUENCE [LARGE SCALE GENOMIC DNA]</scope>
    <source>
        <strain evidence="2">ATCC 51982 / DSM 14932 / B316</strain>
        <plasmid evidence="2">Plasmid pCY186</plasmid>
    </source>
</reference>
<keyword evidence="1" id="KW-0614">Plasmid</keyword>
<gene>
    <name evidence="1" type="ordered locus">bpr_IV044</name>
</gene>
<dbReference type="AlphaFoldDB" id="E0S4S7"/>
<dbReference type="HOGENOM" id="CLU_2477497_0_0_9"/>